<dbReference type="EMBL" id="CP121196">
    <property type="protein sequence ID" value="XBH19269.1"/>
    <property type="molecule type" value="Genomic_DNA"/>
</dbReference>
<protein>
    <submittedName>
        <fullName evidence="2">Nucleotidyltransferase family protein</fullName>
    </submittedName>
</protein>
<feature type="domain" description="MobA-like NTP transferase" evidence="1">
    <location>
        <begin position="5"/>
        <end position="167"/>
    </location>
</feature>
<dbReference type="CDD" id="cd04182">
    <property type="entry name" value="GT_2_like_f"/>
    <property type="match status" value="1"/>
</dbReference>
<gene>
    <name evidence="2" type="ORF">P8935_08110</name>
</gene>
<reference evidence="2" key="1">
    <citation type="submission" date="2023-03" db="EMBL/GenBank/DDBJ databases">
        <title>Edaphobacter sp.</title>
        <authorList>
            <person name="Huber K.J."/>
            <person name="Papendorf J."/>
            <person name="Pilke C."/>
            <person name="Bunk B."/>
            <person name="Sproeer C."/>
            <person name="Pester M."/>
        </authorList>
    </citation>
    <scope>NUCLEOTIDE SEQUENCE</scope>
    <source>
        <strain evidence="2">DSM 110680</strain>
    </source>
</reference>
<dbReference type="AlphaFoldDB" id="A0AAU7DPM4"/>
<dbReference type="Pfam" id="PF12804">
    <property type="entry name" value="NTP_transf_3"/>
    <property type="match status" value="1"/>
</dbReference>
<dbReference type="PANTHER" id="PTHR43777">
    <property type="entry name" value="MOLYBDENUM COFACTOR CYTIDYLYLTRANSFERASE"/>
    <property type="match status" value="1"/>
</dbReference>
<name>A0AAU7DPM4_9BACT</name>
<accession>A0AAU7DPM4</accession>
<dbReference type="InterPro" id="IPR025877">
    <property type="entry name" value="MobA-like_NTP_Trfase"/>
</dbReference>
<dbReference type="SUPFAM" id="SSF53448">
    <property type="entry name" value="Nucleotide-diphospho-sugar transferases"/>
    <property type="match status" value="1"/>
</dbReference>
<evidence type="ECO:0000313" key="2">
    <source>
        <dbReference type="EMBL" id="XBH19269.1"/>
    </source>
</evidence>
<sequence>MSVAAIIVAAGSSSRLGEPKQLILIDGEPLLQRAIRCATEAGASPVFVVLGAHRDLIENSIDFNKTKIVVNNEWEEGLSSSIRTGVKTAQAEAPTAEGLLLMTCDQPRVTAEHLHRLILMSYAQSAPTAIVSTYGGTRGIPAIFPRQAVCDLMGLHGDKGARALLAKPPWPVISIPLAGGEIDIDSPEDLEDLKS</sequence>
<organism evidence="2">
    <name type="scientific">Telmatobacter sp. DSM 110680</name>
    <dbReference type="NCBI Taxonomy" id="3036704"/>
    <lineage>
        <taxon>Bacteria</taxon>
        <taxon>Pseudomonadati</taxon>
        <taxon>Acidobacteriota</taxon>
        <taxon>Terriglobia</taxon>
        <taxon>Terriglobales</taxon>
        <taxon>Acidobacteriaceae</taxon>
        <taxon>Telmatobacter</taxon>
    </lineage>
</organism>
<evidence type="ECO:0000259" key="1">
    <source>
        <dbReference type="Pfam" id="PF12804"/>
    </source>
</evidence>
<dbReference type="RefSeq" id="WP_348264485.1">
    <property type="nucleotide sequence ID" value="NZ_CP121196.1"/>
</dbReference>
<dbReference type="GO" id="GO:0016779">
    <property type="term" value="F:nucleotidyltransferase activity"/>
    <property type="evidence" value="ECO:0007669"/>
    <property type="project" value="UniProtKB-ARBA"/>
</dbReference>
<proteinExistence type="predicted"/>
<dbReference type="Gene3D" id="3.90.550.10">
    <property type="entry name" value="Spore Coat Polysaccharide Biosynthesis Protein SpsA, Chain A"/>
    <property type="match status" value="1"/>
</dbReference>
<dbReference type="PANTHER" id="PTHR43777:SF1">
    <property type="entry name" value="MOLYBDENUM COFACTOR CYTIDYLYLTRANSFERASE"/>
    <property type="match status" value="1"/>
</dbReference>
<dbReference type="InterPro" id="IPR029044">
    <property type="entry name" value="Nucleotide-diphossugar_trans"/>
</dbReference>